<comment type="caution">
    <text evidence="1">The sequence shown here is derived from an EMBL/GenBank/DDBJ whole genome shotgun (WGS) entry which is preliminary data.</text>
</comment>
<organism evidence="1 2">
    <name type="scientific">Hymenobacter rigui</name>
    <dbReference type="NCBI Taxonomy" id="334424"/>
    <lineage>
        <taxon>Bacteria</taxon>
        <taxon>Pseudomonadati</taxon>
        <taxon>Bacteroidota</taxon>
        <taxon>Cytophagia</taxon>
        <taxon>Cytophagales</taxon>
        <taxon>Hymenobacteraceae</taxon>
        <taxon>Hymenobacter</taxon>
    </lineage>
</organism>
<evidence type="ECO:0000313" key="2">
    <source>
        <dbReference type="Proteomes" id="UP000273500"/>
    </source>
</evidence>
<gene>
    <name evidence="1" type="ORF">EI291_22130</name>
</gene>
<evidence type="ECO:0000313" key="1">
    <source>
        <dbReference type="EMBL" id="RSK43162.1"/>
    </source>
</evidence>
<dbReference type="Proteomes" id="UP000273500">
    <property type="component" value="Unassembled WGS sequence"/>
</dbReference>
<dbReference type="OrthoDB" id="884637at2"/>
<protein>
    <submittedName>
        <fullName evidence="1">Uncharacterized protein</fullName>
    </submittedName>
</protein>
<sequence length="187" mass="20918">MPLTYSHLPTPGAERIPFAQATPGQVSQARDNARQALGSRFLPMRKITWINAFQTLQPDLWVGPDTACIDTSEVDRLTQHLESLPSDFQARSESDPRQFYFRRQPMNCPDEILRALAELEADPYACGPAVYALVAGLVRHHAEAENFYWTRISDPHEENGEDPDQARATLLARVQALDCLRNASGTA</sequence>
<keyword evidence="2" id="KW-1185">Reference proteome</keyword>
<accession>A0A3R9NB64</accession>
<dbReference type="EMBL" id="RWIT01000025">
    <property type="protein sequence ID" value="RSK43162.1"/>
    <property type="molecule type" value="Genomic_DNA"/>
</dbReference>
<dbReference type="RefSeq" id="WP_148103443.1">
    <property type="nucleotide sequence ID" value="NZ_RWIT01000025.1"/>
</dbReference>
<dbReference type="AlphaFoldDB" id="A0A3R9NB64"/>
<proteinExistence type="predicted"/>
<name>A0A3R9NB64_9BACT</name>
<reference evidence="1 2" key="1">
    <citation type="submission" date="2018-12" db="EMBL/GenBank/DDBJ databases">
        <authorList>
            <person name="Feng G."/>
            <person name="Zhu H."/>
        </authorList>
    </citation>
    <scope>NUCLEOTIDE SEQUENCE [LARGE SCALE GENOMIC DNA]</scope>
    <source>
        <strain evidence="1 2">KCTC 12533</strain>
    </source>
</reference>